<evidence type="ECO:0000259" key="8">
    <source>
        <dbReference type="PROSITE" id="PS51007"/>
    </source>
</evidence>
<dbReference type="AlphaFoldDB" id="A0A517YCU0"/>
<keyword evidence="6 7" id="KW-0408">Iron</keyword>
<dbReference type="PROSITE" id="PS51007">
    <property type="entry name" value="CYTC"/>
    <property type="match status" value="2"/>
</dbReference>
<dbReference type="InterPro" id="IPR009056">
    <property type="entry name" value="Cyt_c-like_dom"/>
</dbReference>
<dbReference type="PANTHER" id="PTHR30600">
    <property type="entry name" value="CYTOCHROME C PEROXIDASE-RELATED"/>
    <property type="match status" value="1"/>
</dbReference>
<evidence type="ECO:0000256" key="4">
    <source>
        <dbReference type="ARBA" id="ARBA00022729"/>
    </source>
</evidence>
<dbReference type="GO" id="GO:0004130">
    <property type="term" value="F:cytochrome-c peroxidase activity"/>
    <property type="evidence" value="ECO:0007669"/>
    <property type="project" value="UniProtKB-EC"/>
</dbReference>
<dbReference type="EC" id="1.11.1.5" evidence="9"/>
<evidence type="ECO:0000256" key="1">
    <source>
        <dbReference type="ARBA" id="ARBA00004196"/>
    </source>
</evidence>
<reference evidence="9 10" key="1">
    <citation type="submission" date="2019-02" db="EMBL/GenBank/DDBJ databases">
        <title>Deep-cultivation of Planctomycetes and their phenomic and genomic characterization uncovers novel biology.</title>
        <authorList>
            <person name="Wiegand S."/>
            <person name="Jogler M."/>
            <person name="Boedeker C."/>
            <person name="Pinto D."/>
            <person name="Vollmers J."/>
            <person name="Rivas-Marin E."/>
            <person name="Kohn T."/>
            <person name="Peeters S.H."/>
            <person name="Heuer A."/>
            <person name="Rast P."/>
            <person name="Oberbeckmann S."/>
            <person name="Bunk B."/>
            <person name="Jeske O."/>
            <person name="Meyerdierks A."/>
            <person name="Storesund J.E."/>
            <person name="Kallscheuer N."/>
            <person name="Luecker S."/>
            <person name="Lage O.M."/>
            <person name="Pohl T."/>
            <person name="Merkel B.J."/>
            <person name="Hornburger P."/>
            <person name="Mueller R.-W."/>
            <person name="Bruemmer F."/>
            <person name="Labrenz M."/>
            <person name="Spormann A.M."/>
            <person name="Op den Camp H."/>
            <person name="Overmann J."/>
            <person name="Amann R."/>
            <person name="Jetten M.S.M."/>
            <person name="Mascher T."/>
            <person name="Medema M.H."/>
            <person name="Devos D.P."/>
            <person name="Kaster A.-K."/>
            <person name="Ovreas L."/>
            <person name="Rohde M."/>
            <person name="Galperin M.Y."/>
            <person name="Jogler C."/>
        </authorList>
    </citation>
    <scope>NUCLEOTIDE SEQUENCE [LARGE SCALE GENOMIC DNA]</scope>
    <source>
        <strain evidence="9 10">ETA_A8</strain>
    </source>
</reference>
<dbReference type="OrthoDB" id="9772811at2"/>
<dbReference type="InterPro" id="IPR004852">
    <property type="entry name" value="Di-haem_cyt_c_peroxidsae"/>
</dbReference>
<evidence type="ECO:0000313" key="9">
    <source>
        <dbReference type="EMBL" id="QDU28009.1"/>
    </source>
</evidence>
<proteinExistence type="predicted"/>
<dbReference type="InterPro" id="IPR051395">
    <property type="entry name" value="Cytochrome_c_Peroxidase/MauG"/>
</dbReference>
<evidence type="ECO:0000313" key="10">
    <source>
        <dbReference type="Proteomes" id="UP000315017"/>
    </source>
</evidence>
<feature type="domain" description="Cytochrome c" evidence="8">
    <location>
        <begin position="283"/>
        <end position="412"/>
    </location>
</feature>
<sequence length="425" mass="47866">MRDRWCFLRASYQAHAELLLFAVIIVGSAGCKPQMSPAVTETLAEDEVFAGRLVLGSPSITAGIPGTGHLSITDIRRWLADPNNHRVLEVTLPLGLRNSQVVPIPAENPLTRAKIELGRQLFSDTRISKDQRLACVTCHSAKKRFTSDQISHPRLRETAVAFNRVFGHEHFWDGRAKSLEDQIRFTLEHPDEMNTSPTECVQQIGSVEGYRLQFDAVFGKLDFDSLCQAIAAFLRTIVTGPSIWDYDVELRRLDELESAELSQFDKAYVENIRQAAASQPLSAAARRGAELFFSERTGCSRCHSGPNFSDERFYDIGLRQLVPDSFTVRKETEDLGRFQVTNKKSDKYAFKTPTLRNVQLTGPYFHDGRFQTLGDVIDYFSRGGDVPNHELRPLNLSRDEILDLIAFLKSLTSSLPNPPRDRLPP</sequence>
<dbReference type="GO" id="GO:0046872">
    <property type="term" value="F:metal ion binding"/>
    <property type="evidence" value="ECO:0007669"/>
    <property type="project" value="UniProtKB-KW"/>
</dbReference>
<dbReference type="SUPFAM" id="SSF46626">
    <property type="entry name" value="Cytochrome c"/>
    <property type="match status" value="2"/>
</dbReference>
<keyword evidence="5 9" id="KW-0560">Oxidoreductase</keyword>
<evidence type="ECO:0000256" key="5">
    <source>
        <dbReference type="ARBA" id="ARBA00023002"/>
    </source>
</evidence>
<dbReference type="Pfam" id="PF03150">
    <property type="entry name" value="CCP_MauG"/>
    <property type="match status" value="1"/>
</dbReference>
<dbReference type="GO" id="GO:0020037">
    <property type="term" value="F:heme binding"/>
    <property type="evidence" value="ECO:0007669"/>
    <property type="project" value="InterPro"/>
</dbReference>
<keyword evidence="9" id="KW-0575">Peroxidase</keyword>
<keyword evidence="3 7" id="KW-0479">Metal-binding</keyword>
<dbReference type="PROSITE" id="PS51257">
    <property type="entry name" value="PROKAR_LIPOPROTEIN"/>
    <property type="match status" value="1"/>
</dbReference>
<evidence type="ECO:0000256" key="6">
    <source>
        <dbReference type="ARBA" id="ARBA00023004"/>
    </source>
</evidence>
<accession>A0A517YCU0</accession>
<dbReference type="EMBL" id="CP036274">
    <property type="protein sequence ID" value="QDU28009.1"/>
    <property type="molecule type" value="Genomic_DNA"/>
</dbReference>
<organism evidence="9 10">
    <name type="scientific">Anatilimnocola aggregata</name>
    <dbReference type="NCBI Taxonomy" id="2528021"/>
    <lineage>
        <taxon>Bacteria</taxon>
        <taxon>Pseudomonadati</taxon>
        <taxon>Planctomycetota</taxon>
        <taxon>Planctomycetia</taxon>
        <taxon>Pirellulales</taxon>
        <taxon>Pirellulaceae</taxon>
        <taxon>Anatilimnocola</taxon>
    </lineage>
</organism>
<dbReference type="KEGG" id="aagg:ETAA8_31010"/>
<protein>
    <submittedName>
        <fullName evidence="9">Cytochrome c551 peroxidase</fullName>
        <ecNumber evidence="9">1.11.1.5</ecNumber>
    </submittedName>
</protein>
<evidence type="ECO:0000256" key="7">
    <source>
        <dbReference type="PROSITE-ProRule" id="PRU00433"/>
    </source>
</evidence>
<dbReference type="PANTHER" id="PTHR30600:SF10">
    <property type="entry name" value="BLL6722 PROTEIN"/>
    <property type="match status" value="1"/>
</dbReference>
<dbReference type="Proteomes" id="UP000315017">
    <property type="component" value="Chromosome"/>
</dbReference>
<dbReference type="Gene3D" id="1.10.760.10">
    <property type="entry name" value="Cytochrome c-like domain"/>
    <property type="match status" value="2"/>
</dbReference>
<keyword evidence="10" id="KW-1185">Reference proteome</keyword>
<gene>
    <name evidence="9" type="primary">ccpA</name>
    <name evidence="9" type="ORF">ETAA8_31010</name>
</gene>
<evidence type="ECO:0000256" key="3">
    <source>
        <dbReference type="ARBA" id="ARBA00022723"/>
    </source>
</evidence>
<feature type="domain" description="Cytochrome c" evidence="8">
    <location>
        <begin position="113"/>
        <end position="238"/>
    </location>
</feature>
<name>A0A517YCU0_9BACT</name>
<dbReference type="InterPro" id="IPR036909">
    <property type="entry name" value="Cyt_c-like_dom_sf"/>
</dbReference>
<keyword evidence="2 7" id="KW-0349">Heme</keyword>
<dbReference type="GO" id="GO:0030313">
    <property type="term" value="C:cell envelope"/>
    <property type="evidence" value="ECO:0007669"/>
    <property type="project" value="UniProtKB-SubCell"/>
</dbReference>
<comment type="subcellular location">
    <subcellularLocation>
        <location evidence="1">Cell envelope</location>
    </subcellularLocation>
</comment>
<evidence type="ECO:0000256" key="2">
    <source>
        <dbReference type="ARBA" id="ARBA00022617"/>
    </source>
</evidence>
<dbReference type="GO" id="GO:0009055">
    <property type="term" value="F:electron transfer activity"/>
    <property type="evidence" value="ECO:0007669"/>
    <property type="project" value="InterPro"/>
</dbReference>
<keyword evidence="4" id="KW-0732">Signal</keyword>